<protein>
    <submittedName>
        <fullName evidence="3">Uncharacterized protein</fullName>
    </submittedName>
</protein>
<comment type="caution">
    <text evidence="3">The sequence shown here is derived from an EMBL/GenBank/DDBJ whole genome shotgun (WGS) entry which is preliminary data.</text>
</comment>
<keyword evidence="2" id="KW-0472">Membrane</keyword>
<organism evidence="3 4">
    <name type="scientific">Brumimicrobium oceani</name>
    <dbReference type="NCBI Taxonomy" id="2100725"/>
    <lineage>
        <taxon>Bacteria</taxon>
        <taxon>Pseudomonadati</taxon>
        <taxon>Bacteroidota</taxon>
        <taxon>Flavobacteriia</taxon>
        <taxon>Flavobacteriales</taxon>
        <taxon>Crocinitomicaceae</taxon>
        <taxon>Brumimicrobium</taxon>
    </lineage>
</organism>
<evidence type="ECO:0000256" key="2">
    <source>
        <dbReference type="SAM" id="Phobius"/>
    </source>
</evidence>
<dbReference type="OrthoDB" id="8545326at2"/>
<proteinExistence type="predicted"/>
<feature type="compositionally biased region" description="Basic and acidic residues" evidence="1">
    <location>
        <begin position="1"/>
        <end position="18"/>
    </location>
</feature>
<dbReference type="EMBL" id="QFRJ01000001">
    <property type="protein sequence ID" value="PWH86924.1"/>
    <property type="molecule type" value="Genomic_DNA"/>
</dbReference>
<feature type="region of interest" description="Disordered" evidence="1">
    <location>
        <begin position="1"/>
        <end position="22"/>
    </location>
</feature>
<dbReference type="AlphaFoldDB" id="A0A2U2XGK5"/>
<name>A0A2U2XGK5_9FLAO</name>
<evidence type="ECO:0000313" key="3">
    <source>
        <dbReference type="EMBL" id="PWH86924.1"/>
    </source>
</evidence>
<evidence type="ECO:0000256" key="1">
    <source>
        <dbReference type="SAM" id="MobiDB-lite"/>
    </source>
</evidence>
<dbReference type="Proteomes" id="UP000245370">
    <property type="component" value="Unassembled WGS sequence"/>
</dbReference>
<accession>A0A2U2XGK5</accession>
<evidence type="ECO:0000313" key="4">
    <source>
        <dbReference type="Proteomes" id="UP000245370"/>
    </source>
</evidence>
<keyword evidence="2" id="KW-1133">Transmembrane helix</keyword>
<reference evidence="3 4" key="2">
    <citation type="submission" date="2018-05" db="EMBL/GenBank/DDBJ databases">
        <authorList>
            <person name="Lanie J.A."/>
            <person name="Ng W.-L."/>
            <person name="Kazmierczak K.M."/>
            <person name="Andrzejewski T.M."/>
            <person name="Davidsen T.M."/>
            <person name="Wayne K.J."/>
            <person name="Tettelin H."/>
            <person name="Glass J.I."/>
            <person name="Rusch D."/>
            <person name="Podicherti R."/>
            <person name="Tsui H.-C.T."/>
            <person name="Winkler M.E."/>
        </authorList>
    </citation>
    <scope>NUCLEOTIDE SEQUENCE [LARGE SCALE GENOMIC DNA]</scope>
    <source>
        <strain evidence="3 4">C305</strain>
    </source>
</reference>
<gene>
    <name evidence="3" type="ORF">DIT68_01295</name>
</gene>
<keyword evidence="2" id="KW-0812">Transmembrane</keyword>
<dbReference type="RefSeq" id="WP_109358002.1">
    <property type="nucleotide sequence ID" value="NZ_QFRJ01000001.1"/>
</dbReference>
<feature type="transmembrane region" description="Helical" evidence="2">
    <location>
        <begin position="37"/>
        <end position="55"/>
    </location>
</feature>
<sequence>MKTEEHDKLIGEGTDKSDSSAMNSKVEKKKPFWKRHFLSLFLLLLLAVSLIWGYATNRTTISTYEKQITEIETAHEDELKVLEGEHLKQLVSTLALAVRSEMIAENMNQVNQYFVQSLNNAKVERLILVNHITGKTILSTNKKDEGKILDKQELVNTKEPLTKVYDNSTYAATPIMGLNTQLGVLIMQVD</sequence>
<keyword evidence="4" id="KW-1185">Reference proteome</keyword>
<reference evidence="3 4" key="1">
    <citation type="submission" date="2018-05" db="EMBL/GenBank/DDBJ databases">
        <title>Brumimicrobium oceani sp. nov., isolated from coastal sediment.</title>
        <authorList>
            <person name="Kou Y."/>
        </authorList>
    </citation>
    <scope>NUCLEOTIDE SEQUENCE [LARGE SCALE GENOMIC DNA]</scope>
    <source>
        <strain evidence="3 4">C305</strain>
    </source>
</reference>